<dbReference type="AlphaFoldDB" id="A0A1G9JZV1"/>
<organism evidence="17 18">
    <name type="scientific">Nonomuraea maritima</name>
    <dbReference type="NCBI Taxonomy" id="683260"/>
    <lineage>
        <taxon>Bacteria</taxon>
        <taxon>Bacillati</taxon>
        <taxon>Actinomycetota</taxon>
        <taxon>Actinomycetes</taxon>
        <taxon>Streptosporangiales</taxon>
        <taxon>Streptosporangiaceae</taxon>
        <taxon>Nonomuraea</taxon>
    </lineage>
</organism>
<keyword evidence="9" id="KW-0460">Magnesium</keyword>
<keyword evidence="11" id="KW-0464">Manganese</keyword>
<dbReference type="SUPFAM" id="SSF55781">
    <property type="entry name" value="GAF domain-like"/>
    <property type="match status" value="1"/>
</dbReference>
<evidence type="ECO:0000256" key="7">
    <source>
        <dbReference type="ARBA" id="ARBA00022801"/>
    </source>
</evidence>
<gene>
    <name evidence="17" type="ORF">SAMN05421874_12187</name>
</gene>
<name>A0A1G9JZV1_9ACTN</name>
<keyword evidence="4" id="KW-0479">Metal-binding</keyword>
<dbReference type="Pfam" id="PF13188">
    <property type="entry name" value="PAS_8"/>
    <property type="match status" value="1"/>
</dbReference>
<dbReference type="GO" id="GO:0046872">
    <property type="term" value="F:metal ion binding"/>
    <property type="evidence" value="ECO:0007669"/>
    <property type="project" value="UniProtKB-KW"/>
</dbReference>
<dbReference type="Pfam" id="PF07228">
    <property type="entry name" value="SpoIIE"/>
    <property type="match status" value="1"/>
</dbReference>
<dbReference type="FunFam" id="3.60.40.10:FF:000005">
    <property type="entry name" value="Serine/threonine protein phosphatase"/>
    <property type="match status" value="1"/>
</dbReference>
<keyword evidence="7" id="KW-0378">Hydrolase</keyword>
<proteinExistence type="predicted"/>
<dbReference type="GO" id="GO:0016301">
    <property type="term" value="F:kinase activity"/>
    <property type="evidence" value="ECO:0007669"/>
    <property type="project" value="UniProtKB-KW"/>
</dbReference>
<dbReference type="SMART" id="SM00331">
    <property type="entry name" value="PP2C_SIG"/>
    <property type="match status" value="1"/>
</dbReference>
<dbReference type="Pfam" id="PF08447">
    <property type="entry name" value="PAS_3"/>
    <property type="match status" value="1"/>
</dbReference>
<evidence type="ECO:0000256" key="15">
    <source>
        <dbReference type="ARBA" id="ARBA00081350"/>
    </source>
</evidence>
<dbReference type="InterPro" id="IPR035965">
    <property type="entry name" value="PAS-like_dom_sf"/>
</dbReference>
<evidence type="ECO:0000313" key="17">
    <source>
        <dbReference type="EMBL" id="SDL43190.1"/>
    </source>
</evidence>
<accession>A0A1G9JZV1</accession>
<dbReference type="PANTHER" id="PTHR43156">
    <property type="entry name" value="STAGE II SPORULATION PROTEIN E-RELATED"/>
    <property type="match status" value="1"/>
</dbReference>
<dbReference type="SMART" id="SM00091">
    <property type="entry name" value="PAS"/>
    <property type="match status" value="3"/>
</dbReference>
<reference evidence="17 18" key="1">
    <citation type="submission" date="2016-10" db="EMBL/GenBank/DDBJ databases">
        <authorList>
            <person name="de Groot N.N."/>
        </authorList>
    </citation>
    <scope>NUCLEOTIDE SEQUENCE [LARGE SCALE GENOMIC DNA]</scope>
    <source>
        <strain evidence="17 18">CGMCC 4.5681</strain>
    </source>
</reference>
<dbReference type="InterPro" id="IPR013655">
    <property type="entry name" value="PAS_fold_3"/>
</dbReference>
<keyword evidence="8" id="KW-0067">ATP-binding</keyword>
<protein>
    <recommendedName>
        <fullName evidence="1">protein-serine/threonine phosphatase</fullName>
        <ecNumber evidence="1">3.1.3.16</ecNumber>
    </recommendedName>
    <alternativeName>
        <fullName evidence="15">Protein-serine/threonine phosphatase</fullName>
    </alternativeName>
    <alternativeName>
        <fullName evidence="14">Serine/threonine-protein kinase</fullName>
    </alternativeName>
</protein>
<dbReference type="Gene3D" id="3.30.450.40">
    <property type="match status" value="1"/>
</dbReference>
<evidence type="ECO:0000256" key="13">
    <source>
        <dbReference type="ARBA" id="ARBA00056274"/>
    </source>
</evidence>
<dbReference type="InterPro" id="IPR029016">
    <property type="entry name" value="GAF-like_dom_sf"/>
</dbReference>
<dbReference type="FunFam" id="3.30.450.20:FF:000099">
    <property type="entry name" value="Sensory box sensor histidine kinase"/>
    <property type="match status" value="1"/>
</dbReference>
<sequence length="701" mass="78012">MSALIPFWGKTYLNVCEMRQRVAIGAAPDIYESAPVGVAVTSGPDHRLIYTNHAFQRLVGERPLGLPIRKALRDLRHQACFELLDTSLRTGESFSLEELPFEVGAHDPTAPATFVSLSMARISHVDGEPGLLIMIVDITKQLRTDQAMRATADERRRFLERYRSLIELNSQAVWVNDARGRTIEPNQSWHRYSGQTWEEYRGFGWLDVVHPDDREATERKWLEAMDKPTHWDEVYRLRTSDGTYRHVRTRGVPIVENGRVVEWVGSVTDVEQEWQEERRRRLLERAGAATAHLARLEDVLRALAEEMVPALADACDVYVLPERELQSFGQPYVVERVLSLPGQRTYPPADGPHTILPYSNFARSVEERRPLFWSFPKGRPYPSLQSPPVTQWFVDIEANSVAVVPVVVDGSVAAVVTAVTCGDRDPISAADVDLLSRMLDHAHTHLSNAMRFQRTQRIALALQQCLLPEPPRVPGLEISARYRASTTAPEIGGDWYDSFSLPDGATMLTVGDVAGHDLTAAVAMSQLRNMLRGLAMDRRELPGDILRRLNVISESLDHDGTTTCVLARLDDVGEEGRRLTYSLAGHPPPLLVTRDGAARYLEEAAEPLLGVAGDLPRGSAVATLPPDSTLLLYTDGLVQLAGEDLDHGLERLRRRGASLARAPLDDFCDSLLADLPEERTDDIAMIAVRLPSDFNASCGTT</sequence>
<evidence type="ECO:0000256" key="9">
    <source>
        <dbReference type="ARBA" id="ARBA00022842"/>
    </source>
</evidence>
<dbReference type="CDD" id="cd00130">
    <property type="entry name" value="PAS"/>
    <property type="match status" value="1"/>
</dbReference>
<feature type="domain" description="PAS" evidence="16">
    <location>
        <begin position="158"/>
        <end position="228"/>
    </location>
</feature>
<evidence type="ECO:0000256" key="8">
    <source>
        <dbReference type="ARBA" id="ARBA00022840"/>
    </source>
</evidence>
<evidence type="ECO:0000259" key="16">
    <source>
        <dbReference type="PROSITE" id="PS50112"/>
    </source>
</evidence>
<evidence type="ECO:0000256" key="14">
    <source>
        <dbReference type="ARBA" id="ARBA00075117"/>
    </source>
</evidence>
<dbReference type="Proteomes" id="UP000198683">
    <property type="component" value="Unassembled WGS sequence"/>
</dbReference>
<evidence type="ECO:0000256" key="12">
    <source>
        <dbReference type="ARBA" id="ARBA00047761"/>
    </source>
</evidence>
<dbReference type="GO" id="GO:0005524">
    <property type="term" value="F:ATP binding"/>
    <property type="evidence" value="ECO:0007669"/>
    <property type="project" value="UniProtKB-KW"/>
</dbReference>
<keyword evidence="6" id="KW-0418">Kinase</keyword>
<evidence type="ECO:0000256" key="3">
    <source>
        <dbReference type="ARBA" id="ARBA00022679"/>
    </source>
</evidence>
<comment type="function">
    <text evidence="13">Primarily acts as an independent SigF regulator that is sensitive to the osmosensory signal, mediating the cross talk of PknD with the SigF regulon. Possesses both phosphatase and kinase activities. The kinase domain functions as a classic anti-sigma factor-like kinase to phosphorylate the anti-anti-sigma factor domain at the canonical regulatory site, and the phosphatase domain antagonizes this activity.</text>
</comment>
<evidence type="ECO:0000256" key="2">
    <source>
        <dbReference type="ARBA" id="ARBA00022553"/>
    </source>
</evidence>
<dbReference type="STRING" id="683260.SAMN05421874_12187"/>
<dbReference type="Gene3D" id="3.60.40.10">
    <property type="entry name" value="PPM-type phosphatase domain"/>
    <property type="match status" value="1"/>
</dbReference>
<dbReference type="InterPro" id="IPR001610">
    <property type="entry name" value="PAC"/>
</dbReference>
<dbReference type="SUPFAM" id="SSF55785">
    <property type="entry name" value="PYP-like sensor domain (PAS domain)"/>
    <property type="match status" value="2"/>
</dbReference>
<dbReference type="SMART" id="SM00086">
    <property type="entry name" value="PAC"/>
    <property type="match status" value="1"/>
</dbReference>
<evidence type="ECO:0000256" key="4">
    <source>
        <dbReference type="ARBA" id="ARBA00022723"/>
    </source>
</evidence>
<keyword evidence="2" id="KW-0597">Phosphoprotein</keyword>
<evidence type="ECO:0000256" key="5">
    <source>
        <dbReference type="ARBA" id="ARBA00022741"/>
    </source>
</evidence>
<keyword evidence="3" id="KW-0808">Transferase</keyword>
<evidence type="ECO:0000256" key="1">
    <source>
        <dbReference type="ARBA" id="ARBA00013081"/>
    </source>
</evidence>
<evidence type="ECO:0000256" key="10">
    <source>
        <dbReference type="ARBA" id="ARBA00022912"/>
    </source>
</evidence>
<evidence type="ECO:0000256" key="6">
    <source>
        <dbReference type="ARBA" id="ARBA00022777"/>
    </source>
</evidence>
<dbReference type="NCBIfam" id="TIGR00229">
    <property type="entry name" value="sensory_box"/>
    <property type="match status" value="1"/>
</dbReference>
<dbReference type="InterPro" id="IPR036457">
    <property type="entry name" value="PPM-type-like_dom_sf"/>
</dbReference>
<dbReference type="SUPFAM" id="SSF81606">
    <property type="entry name" value="PP2C-like"/>
    <property type="match status" value="1"/>
</dbReference>
<evidence type="ECO:0000313" key="18">
    <source>
        <dbReference type="Proteomes" id="UP000198683"/>
    </source>
</evidence>
<dbReference type="InterPro" id="IPR001932">
    <property type="entry name" value="PPM-type_phosphatase-like_dom"/>
</dbReference>
<dbReference type="PANTHER" id="PTHR43156:SF2">
    <property type="entry name" value="STAGE II SPORULATION PROTEIN E"/>
    <property type="match status" value="1"/>
</dbReference>
<keyword evidence="10" id="KW-0904">Protein phosphatase</keyword>
<dbReference type="PROSITE" id="PS50112">
    <property type="entry name" value="PAS"/>
    <property type="match status" value="1"/>
</dbReference>
<keyword evidence="18" id="KW-1185">Reference proteome</keyword>
<dbReference type="GO" id="GO:0004722">
    <property type="term" value="F:protein serine/threonine phosphatase activity"/>
    <property type="evidence" value="ECO:0007669"/>
    <property type="project" value="UniProtKB-EC"/>
</dbReference>
<dbReference type="EMBL" id="FNFB01000021">
    <property type="protein sequence ID" value="SDL43190.1"/>
    <property type="molecule type" value="Genomic_DNA"/>
</dbReference>
<keyword evidence="5" id="KW-0547">Nucleotide-binding</keyword>
<dbReference type="InterPro" id="IPR052016">
    <property type="entry name" value="Bact_Sigma-Reg"/>
</dbReference>
<evidence type="ECO:0000256" key="11">
    <source>
        <dbReference type="ARBA" id="ARBA00023211"/>
    </source>
</evidence>
<dbReference type="Gene3D" id="3.30.450.20">
    <property type="entry name" value="PAS domain"/>
    <property type="match status" value="2"/>
</dbReference>
<comment type="catalytic activity">
    <reaction evidence="12">
        <text>O-phospho-L-seryl-[protein] + H2O = L-seryl-[protein] + phosphate</text>
        <dbReference type="Rhea" id="RHEA:20629"/>
        <dbReference type="Rhea" id="RHEA-COMP:9863"/>
        <dbReference type="Rhea" id="RHEA-COMP:11604"/>
        <dbReference type="ChEBI" id="CHEBI:15377"/>
        <dbReference type="ChEBI" id="CHEBI:29999"/>
        <dbReference type="ChEBI" id="CHEBI:43474"/>
        <dbReference type="ChEBI" id="CHEBI:83421"/>
        <dbReference type="EC" id="3.1.3.16"/>
    </reaction>
</comment>
<dbReference type="EC" id="3.1.3.16" evidence="1"/>
<dbReference type="InterPro" id="IPR000014">
    <property type="entry name" value="PAS"/>
</dbReference>